<dbReference type="PROSITE" id="PS51078">
    <property type="entry name" value="ICLR_ED"/>
    <property type="match status" value="1"/>
</dbReference>
<dbReference type="GO" id="GO:0045892">
    <property type="term" value="P:negative regulation of DNA-templated transcription"/>
    <property type="evidence" value="ECO:0007669"/>
    <property type="project" value="TreeGrafter"/>
</dbReference>
<dbReference type="InterPro" id="IPR029016">
    <property type="entry name" value="GAF-like_dom_sf"/>
</dbReference>
<feature type="domain" description="HTH iclR-type" evidence="4">
    <location>
        <begin position="21"/>
        <end position="81"/>
    </location>
</feature>
<dbReference type="PROSITE" id="PS51077">
    <property type="entry name" value="HTH_ICLR"/>
    <property type="match status" value="1"/>
</dbReference>
<dbReference type="SUPFAM" id="SSF46785">
    <property type="entry name" value="Winged helix' DNA-binding domain"/>
    <property type="match status" value="1"/>
</dbReference>
<accession>A0A371YNS5</accession>
<keyword evidence="3" id="KW-0804">Transcription</keyword>
<reference evidence="7 8" key="2">
    <citation type="submission" date="2018-08" db="EMBL/GenBank/DDBJ databases">
        <title>The draft genome of Acinetobacter sichuanensis strain WCHAc060041.</title>
        <authorList>
            <person name="Qin J."/>
            <person name="Feng Y."/>
            <person name="Zong Z."/>
        </authorList>
    </citation>
    <scope>NUCLEOTIDE SEQUENCE [LARGE SCALE GENOMIC DNA]</scope>
    <source>
        <strain evidence="7 8">WCHAc060041</strain>
    </source>
</reference>
<dbReference type="NCBIfam" id="TIGR02431">
    <property type="entry name" value="pcaR_pcaU"/>
    <property type="match status" value="1"/>
</dbReference>
<organism evidence="7 8">
    <name type="scientific">Acinetobacter sichuanensis</name>
    <dbReference type="NCBI Taxonomy" id="2136183"/>
    <lineage>
        <taxon>Bacteria</taxon>
        <taxon>Pseudomonadati</taxon>
        <taxon>Pseudomonadota</taxon>
        <taxon>Gammaproteobacteria</taxon>
        <taxon>Moraxellales</taxon>
        <taxon>Moraxellaceae</taxon>
        <taxon>Acinetobacter</taxon>
    </lineage>
</organism>
<dbReference type="InterPro" id="IPR036388">
    <property type="entry name" value="WH-like_DNA-bd_sf"/>
</dbReference>
<protein>
    <submittedName>
        <fullName evidence="6 7">IclR family transcriptional regulator</fullName>
    </submittedName>
</protein>
<dbReference type="Pfam" id="PF09339">
    <property type="entry name" value="HTH_IclR"/>
    <property type="match status" value="1"/>
</dbReference>
<dbReference type="InterPro" id="IPR036390">
    <property type="entry name" value="WH_DNA-bd_sf"/>
</dbReference>
<dbReference type="SMART" id="SM00346">
    <property type="entry name" value="HTH_ICLR"/>
    <property type="match status" value="1"/>
</dbReference>
<evidence type="ECO:0000259" key="4">
    <source>
        <dbReference type="PROSITE" id="PS51077"/>
    </source>
</evidence>
<dbReference type="InterPro" id="IPR005471">
    <property type="entry name" value="Tscrpt_reg_IclR_N"/>
</dbReference>
<dbReference type="GO" id="GO:0003677">
    <property type="term" value="F:DNA binding"/>
    <property type="evidence" value="ECO:0007669"/>
    <property type="project" value="UniProtKB-KW"/>
</dbReference>
<evidence type="ECO:0000313" key="9">
    <source>
        <dbReference type="Proteomes" id="UP001595455"/>
    </source>
</evidence>
<dbReference type="Pfam" id="PF01614">
    <property type="entry name" value="IclR_C"/>
    <property type="match status" value="1"/>
</dbReference>
<feature type="domain" description="IclR-ED" evidence="5">
    <location>
        <begin position="82"/>
        <end position="269"/>
    </location>
</feature>
<dbReference type="AlphaFoldDB" id="A0A371YNS5"/>
<dbReference type="Gene3D" id="3.30.450.40">
    <property type="match status" value="1"/>
</dbReference>
<keyword evidence="2" id="KW-0238">DNA-binding</keyword>
<reference evidence="6" key="1">
    <citation type="journal article" date="2014" name="Int. J. Syst. Evol. Microbiol.">
        <title>Complete genome of a new Firmicutes species belonging to the dominant human colonic microbiota ('Ruminococcus bicirculans') reveals two chromosomes and a selective capacity to utilize plant glucans.</title>
        <authorList>
            <consortium name="NISC Comparative Sequencing Program"/>
            <person name="Wegmann U."/>
            <person name="Louis P."/>
            <person name="Goesmann A."/>
            <person name="Henrissat B."/>
            <person name="Duncan S.H."/>
            <person name="Flint H.J."/>
        </authorList>
    </citation>
    <scope>NUCLEOTIDE SEQUENCE</scope>
    <source>
        <strain evidence="6">KCTC 62575</strain>
    </source>
</reference>
<name>A0A371YNS5_9GAMM</name>
<dbReference type="SUPFAM" id="SSF55781">
    <property type="entry name" value="GAF domain-like"/>
    <property type="match status" value="1"/>
</dbReference>
<evidence type="ECO:0000313" key="7">
    <source>
        <dbReference type="EMBL" id="RFC83106.1"/>
    </source>
</evidence>
<evidence type="ECO:0000256" key="3">
    <source>
        <dbReference type="ARBA" id="ARBA00023163"/>
    </source>
</evidence>
<dbReference type="EMBL" id="JBHRSF010000157">
    <property type="protein sequence ID" value="MFC2997737.1"/>
    <property type="molecule type" value="Genomic_DNA"/>
</dbReference>
<gene>
    <name evidence="6" type="ORF">ACFODO_21305</name>
    <name evidence="7" type="ORF">C9E89_013055</name>
</gene>
<dbReference type="GO" id="GO:0045893">
    <property type="term" value="P:positive regulation of DNA-templated transcription"/>
    <property type="evidence" value="ECO:0007669"/>
    <property type="project" value="InterPro"/>
</dbReference>
<dbReference type="Proteomes" id="UP000240957">
    <property type="component" value="Unassembled WGS sequence"/>
</dbReference>
<dbReference type="InterPro" id="IPR014757">
    <property type="entry name" value="Tscrpt_reg_IclR_C"/>
</dbReference>
<dbReference type="OrthoDB" id="9807558at2"/>
<dbReference type="EMBL" id="PYIX02000022">
    <property type="protein sequence ID" value="RFC83106.1"/>
    <property type="molecule type" value="Genomic_DNA"/>
</dbReference>
<evidence type="ECO:0000259" key="5">
    <source>
        <dbReference type="PROSITE" id="PS51078"/>
    </source>
</evidence>
<sequence>MRDELIQDELSGEQIKYDDYIAGLAKGLSILEAFGSDRQRLNVTQTAERTGLTRTAARRYLKTLKFLGYLDTDDYYYWLTHKVLKFSGAYLHTAHLPKIAQPVLNILAAKTSLVFSVVVLDHHELVPVARSISPQHEEFRVSPFGIHLGNRIPAHTASTGKVLLSQRSLEEQKQWLEHYELRRFTHYTMTEQDVFLQELQKIRAQAYCISSEEYELGVVAVAVPIINQKGELIAAMNAVASVNKVNDFYLVNTIVPMLRQAAKEIRDMI</sequence>
<dbReference type="InterPro" id="IPR050707">
    <property type="entry name" value="HTH_MetabolicPath_Reg"/>
</dbReference>
<dbReference type="Proteomes" id="UP001595455">
    <property type="component" value="Unassembled WGS sequence"/>
</dbReference>
<evidence type="ECO:0000313" key="6">
    <source>
        <dbReference type="EMBL" id="MFC2997737.1"/>
    </source>
</evidence>
<dbReference type="InterPro" id="IPR012794">
    <property type="entry name" value="PcaR_PcaU"/>
</dbReference>
<dbReference type="Gene3D" id="1.10.10.10">
    <property type="entry name" value="Winged helix-like DNA-binding domain superfamily/Winged helix DNA-binding domain"/>
    <property type="match status" value="1"/>
</dbReference>
<keyword evidence="1" id="KW-0805">Transcription regulation</keyword>
<reference evidence="6" key="4">
    <citation type="submission" date="2024-09" db="EMBL/GenBank/DDBJ databases">
        <authorList>
            <person name="Sun Q."/>
            <person name="Mori K."/>
        </authorList>
    </citation>
    <scope>NUCLEOTIDE SEQUENCE</scope>
    <source>
        <strain evidence="6">KCTC 62575</strain>
    </source>
</reference>
<proteinExistence type="predicted"/>
<reference evidence="9" key="3">
    <citation type="journal article" date="2019" name="Int. J. Syst. Evol. Microbiol.">
        <title>The Global Catalogue of Microorganisms (GCM) 10K type strain sequencing project: providing services to taxonomists for standard genome sequencing and annotation.</title>
        <authorList>
            <consortium name="The Broad Institute Genomics Platform"/>
            <consortium name="The Broad Institute Genome Sequencing Center for Infectious Disease"/>
            <person name="Wu L."/>
            <person name="Ma J."/>
        </authorList>
    </citation>
    <scope>NUCLEOTIDE SEQUENCE [LARGE SCALE GENOMIC DNA]</scope>
    <source>
        <strain evidence="9">KCTC 62575</strain>
    </source>
</reference>
<comment type="caution">
    <text evidence="7">The sequence shown here is derived from an EMBL/GenBank/DDBJ whole genome shotgun (WGS) entry which is preliminary data.</text>
</comment>
<dbReference type="GO" id="GO:0046278">
    <property type="term" value="P:3,4-dihydroxybenzoate metabolic process"/>
    <property type="evidence" value="ECO:0007669"/>
    <property type="project" value="InterPro"/>
</dbReference>
<evidence type="ECO:0000256" key="1">
    <source>
        <dbReference type="ARBA" id="ARBA00023015"/>
    </source>
</evidence>
<dbReference type="GO" id="GO:0003700">
    <property type="term" value="F:DNA-binding transcription factor activity"/>
    <property type="evidence" value="ECO:0007669"/>
    <property type="project" value="TreeGrafter"/>
</dbReference>
<dbReference type="RefSeq" id="WP_107008833.1">
    <property type="nucleotide sequence ID" value="NZ_JBHRSF010000157.1"/>
</dbReference>
<evidence type="ECO:0000256" key="2">
    <source>
        <dbReference type="ARBA" id="ARBA00023125"/>
    </source>
</evidence>
<dbReference type="PANTHER" id="PTHR30136">
    <property type="entry name" value="HELIX-TURN-HELIX TRANSCRIPTIONAL REGULATOR, ICLR FAMILY"/>
    <property type="match status" value="1"/>
</dbReference>
<evidence type="ECO:0000313" key="8">
    <source>
        <dbReference type="Proteomes" id="UP000240957"/>
    </source>
</evidence>
<dbReference type="PANTHER" id="PTHR30136:SF34">
    <property type="entry name" value="TRANSCRIPTIONAL REGULATOR"/>
    <property type="match status" value="1"/>
</dbReference>
<keyword evidence="9" id="KW-1185">Reference proteome</keyword>